<dbReference type="Pfam" id="PF12937">
    <property type="entry name" value="F-box-like"/>
    <property type="match status" value="1"/>
</dbReference>
<dbReference type="SUPFAM" id="SSF81383">
    <property type="entry name" value="F-box domain"/>
    <property type="match status" value="1"/>
</dbReference>
<protein>
    <submittedName>
        <fullName evidence="5">WD domain, Gbeta repeat-containing protein</fullName>
    </submittedName>
</protein>
<dbReference type="Proteomes" id="UP000011083">
    <property type="component" value="Unassembled WGS sequence"/>
</dbReference>
<dbReference type="EMBL" id="KB007908">
    <property type="protein sequence ID" value="ELR20942.1"/>
    <property type="molecule type" value="Genomic_DNA"/>
</dbReference>
<evidence type="ECO:0000259" key="4">
    <source>
        <dbReference type="Pfam" id="PF12937"/>
    </source>
</evidence>
<evidence type="ECO:0000313" key="6">
    <source>
        <dbReference type="Proteomes" id="UP000011083"/>
    </source>
</evidence>
<dbReference type="STRING" id="1257118.L8H6S0"/>
<evidence type="ECO:0000256" key="2">
    <source>
        <dbReference type="ARBA" id="ARBA00022737"/>
    </source>
</evidence>
<proteinExistence type="predicted"/>
<dbReference type="VEuPathDB" id="AmoebaDB:ACA1_279240"/>
<organism evidence="5 6">
    <name type="scientific">Acanthamoeba castellanii (strain ATCC 30010 / Neff)</name>
    <dbReference type="NCBI Taxonomy" id="1257118"/>
    <lineage>
        <taxon>Eukaryota</taxon>
        <taxon>Amoebozoa</taxon>
        <taxon>Discosea</taxon>
        <taxon>Longamoebia</taxon>
        <taxon>Centramoebida</taxon>
        <taxon>Acanthamoebidae</taxon>
        <taxon>Acanthamoeba</taxon>
    </lineage>
</organism>
<keyword evidence="1 3" id="KW-0853">WD repeat</keyword>
<name>L8H6S0_ACACF</name>
<dbReference type="OrthoDB" id="66881at2759"/>
<dbReference type="InterPro" id="IPR015943">
    <property type="entry name" value="WD40/YVTN_repeat-like_dom_sf"/>
</dbReference>
<dbReference type="InterPro" id="IPR001680">
    <property type="entry name" value="WD40_rpt"/>
</dbReference>
<dbReference type="PANTHER" id="PTHR44019:SF8">
    <property type="entry name" value="POC1 CENTRIOLAR PROTEIN HOMOLOG"/>
    <property type="match status" value="1"/>
</dbReference>
<dbReference type="RefSeq" id="XP_004344685.1">
    <property type="nucleotide sequence ID" value="XM_004344635.1"/>
</dbReference>
<keyword evidence="6" id="KW-1185">Reference proteome</keyword>
<dbReference type="SUPFAM" id="SSF50978">
    <property type="entry name" value="WD40 repeat-like"/>
    <property type="match status" value="1"/>
</dbReference>
<keyword evidence="2" id="KW-0677">Repeat</keyword>
<dbReference type="Gene3D" id="2.130.10.10">
    <property type="entry name" value="YVTN repeat-like/Quinoprotein amine dehydrogenase"/>
    <property type="match status" value="1"/>
</dbReference>
<gene>
    <name evidence="5" type="ORF">ACA1_279240</name>
</gene>
<evidence type="ECO:0000256" key="1">
    <source>
        <dbReference type="ARBA" id="ARBA00022574"/>
    </source>
</evidence>
<dbReference type="InterPro" id="IPR036322">
    <property type="entry name" value="WD40_repeat_dom_sf"/>
</dbReference>
<evidence type="ECO:0000313" key="5">
    <source>
        <dbReference type="EMBL" id="ELR20942.1"/>
    </source>
</evidence>
<dbReference type="SMART" id="SM00320">
    <property type="entry name" value="WD40"/>
    <property type="match status" value="4"/>
</dbReference>
<dbReference type="Gene3D" id="1.20.1280.50">
    <property type="match status" value="1"/>
</dbReference>
<dbReference type="InterPro" id="IPR050505">
    <property type="entry name" value="WDR55/POC1"/>
</dbReference>
<sequence>MTDRLLPDEEAEEQSGATQRGAFEALPDEVTFHVMSLLGGPADLLYSVGMLNTWWRDFVVDDALWKRLFHFHFPAHRWMGETVQWIPTANWQSNFKHYRALERNWRDGRCLSVKTFSDSDTLSAEERGFVLSGNESGEITQWTINSGKQTAKIEAHDGLVRCMRLIDNDSKLVSCADERVIKMFDLDKRGKLIQKFEGHRGGPWMMQIEGNRMISQSLKDIRLWDLENANCVLSIPTSAYCAESGRCFQFQGDRLVSGSDIGSVHEWDLRTGKLVGGGHVTYGIIQIYDGGKLRTTLNAHTGSVRELQFDTMKLVSGSRDCTIRVFDLTRLEEFADEGERPLQSPANSLHNALTVRSKSYRTSWWEYQAQRNTPTASVRSTALRDALFPAVPFPEPLEQLTSFVTHHLNVSVTANDKTVKIWSFLEDE</sequence>
<evidence type="ECO:0000256" key="3">
    <source>
        <dbReference type="PROSITE-ProRule" id="PRU00221"/>
    </source>
</evidence>
<dbReference type="AlphaFoldDB" id="L8H6S0"/>
<feature type="repeat" description="WD" evidence="3">
    <location>
        <begin position="297"/>
        <end position="336"/>
    </location>
</feature>
<dbReference type="InterPro" id="IPR036047">
    <property type="entry name" value="F-box-like_dom_sf"/>
</dbReference>
<dbReference type="GeneID" id="14921815"/>
<dbReference type="InterPro" id="IPR001810">
    <property type="entry name" value="F-box_dom"/>
</dbReference>
<dbReference type="PROSITE" id="PS50082">
    <property type="entry name" value="WD_REPEATS_2"/>
    <property type="match status" value="1"/>
</dbReference>
<reference evidence="5 6" key="1">
    <citation type="journal article" date="2013" name="Genome Biol.">
        <title>Genome of Acanthamoeba castellanii highlights extensive lateral gene transfer and early evolution of tyrosine kinase signaling.</title>
        <authorList>
            <person name="Clarke M."/>
            <person name="Lohan A.J."/>
            <person name="Liu B."/>
            <person name="Lagkouvardos I."/>
            <person name="Roy S."/>
            <person name="Zafar N."/>
            <person name="Bertelli C."/>
            <person name="Schilde C."/>
            <person name="Kianianmomeni A."/>
            <person name="Burglin T.R."/>
            <person name="Frech C."/>
            <person name="Turcotte B."/>
            <person name="Kopec K.O."/>
            <person name="Synnott J.M."/>
            <person name="Choo C."/>
            <person name="Paponov I."/>
            <person name="Finkler A."/>
            <person name="Soon Heng Tan C."/>
            <person name="Hutchins A.P."/>
            <person name="Weinmeier T."/>
            <person name="Rattei T."/>
            <person name="Chu J.S."/>
            <person name="Gimenez G."/>
            <person name="Irimia M."/>
            <person name="Rigden D.J."/>
            <person name="Fitzpatrick D.A."/>
            <person name="Lorenzo-Morales J."/>
            <person name="Bateman A."/>
            <person name="Chiu C.H."/>
            <person name="Tang P."/>
            <person name="Hegemann P."/>
            <person name="Fromm H."/>
            <person name="Raoult D."/>
            <person name="Greub G."/>
            <person name="Miranda-Saavedra D."/>
            <person name="Chen N."/>
            <person name="Nash P."/>
            <person name="Ginger M.L."/>
            <person name="Horn M."/>
            <person name="Schaap P."/>
            <person name="Caler L."/>
            <person name="Loftus B."/>
        </authorList>
    </citation>
    <scope>NUCLEOTIDE SEQUENCE [LARGE SCALE GENOMIC DNA]</scope>
    <source>
        <strain evidence="5 6">Neff</strain>
    </source>
</reference>
<accession>L8H6S0</accession>
<dbReference type="Pfam" id="PF00400">
    <property type="entry name" value="WD40"/>
    <property type="match status" value="2"/>
</dbReference>
<dbReference type="PANTHER" id="PTHR44019">
    <property type="entry name" value="WD REPEAT-CONTAINING PROTEIN 55"/>
    <property type="match status" value="1"/>
</dbReference>
<feature type="domain" description="F-box" evidence="4">
    <location>
        <begin position="23"/>
        <end position="69"/>
    </location>
</feature>
<dbReference type="KEGG" id="acan:ACA1_279240"/>